<reference evidence="4 5" key="1">
    <citation type="journal article" date="2018" name="J. Microbiol.">
        <title>Leifsonia flava sp. nov., a novel actinobacterium isolated from the rhizosphere of Aquilegia viridiflora.</title>
        <authorList>
            <person name="Cai Y."/>
            <person name="Tao W.Z."/>
            <person name="Ma Y.J."/>
            <person name="Cheng J."/>
            <person name="Zhang M.Y."/>
            <person name="Zhang Y.X."/>
        </authorList>
    </citation>
    <scope>NUCLEOTIDE SEQUENCE [LARGE SCALE GENOMIC DNA]</scope>
    <source>
        <strain evidence="4 5">SYP-B2174</strain>
    </source>
</reference>
<dbReference type="InterPro" id="IPR050300">
    <property type="entry name" value="GDXG_lipolytic_enzyme"/>
</dbReference>
<dbReference type="InterPro" id="IPR049492">
    <property type="entry name" value="BD-FAE-like_dom"/>
</dbReference>
<sequence>MTEASISRTGRASRRAGRGLALVVCAVLTLPLVSCASEPSAADPEPTTSAVEVTPGLVYSSPEGGDLKLDACIPTDAAEPTAAVVLLHGGGFTEGDRTGGGMRAVCELFAAHGFAGFSIDYRLAPEFVYPSQVDDVEAAITWIREPEQVERFGIDPARVGLFGSSAGAILTQSVATRGTGSLQEGGRVAAAVSLSGVSLMTEEALTLGTPSDEAAAMILNYLGCPTVVAADCPQAAEASAQLSVDSSDPPMILVNGSDELVPVEQAESMAAALQAANVPVQLSVQDGSKHGIQLLGPRVRARVLEFFTERLS</sequence>
<proteinExistence type="inferred from homology"/>
<evidence type="ECO:0000313" key="4">
    <source>
        <dbReference type="EMBL" id="TFV96981.1"/>
    </source>
</evidence>
<evidence type="ECO:0000313" key="5">
    <source>
        <dbReference type="Proteomes" id="UP000298127"/>
    </source>
</evidence>
<dbReference type="EMBL" id="SPQZ01000004">
    <property type="protein sequence ID" value="TFV96981.1"/>
    <property type="molecule type" value="Genomic_DNA"/>
</dbReference>
<name>A0A4Y9QWY4_9MICO</name>
<dbReference type="Proteomes" id="UP000298127">
    <property type="component" value="Unassembled WGS sequence"/>
</dbReference>
<gene>
    <name evidence="4" type="ORF">E4M00_13065</name>
</gene>
<dbReference type="PANTHER" id="PTHR48081">
    <property type="entry name" value="AB HYDROLASE SUPERFAMILY PROTEIN C4A8.06C"/>
    <property type="match status" value="1"/>
</dbReference>
<keyword evidence="5" id="KW-1185">Reference proteome</keyword>
<dbReference type="InterPro" id="IPR029058">
    <property type="entry name" value="AB_hydrolase_fold"/>
</dbReference>
<dbReference type="GO" id="GO:0016787">
    <property type="term" value="F:hydrolase activity"/>
    <property type="evidence" value="ECO:0007669"/>
    <property type="project" value="UniProtKB-KW"/>
</dbReference>
<dbReference type="PANTHER" id="PTHR48081:SF13">
    <property type="entry name" value="ALPHA_BETA HYDROLASE"/>
    <property type="match status" value="1"/>
</dbReference>
<evidence type="ECO:0000259" key="3">
    <source>
        <dbReference type="Pfam" id="PF20434"/>
    </source>
</evidence>
<comment type="similarity">
    <text evidence="1">Belongs to the 'GDXG' lipolytic enzyme family.</text>
</comment>
<dbReference type="InterPro" id="IPR002168">
    <property type="entry name" value="Lipase_GDXG_HIS_AS"/>
</dbReference>
<dbReference type="RefSeq" id="WP_135120937.1">
    <property type="nucleotide sequence ID" value="NZ_SPQZ01000004.1"/>
</dbReference>
<keyword evidence="2 4" id="KW-0378">Hydrolase</keyword>
<dbReference type="PROSITE" id="PS01173">
    <property type="entry name" value="LIPASE_GDXG_HIS"/>
    <property type="match status" value="1"/>
</dbReference>
<organism evidence="4 5">
    <name type="scientific">Orlajensenia leifsoniae</name>
    <dbReference type="NCBI Taxonomy" id="2561933"/>
    <lineage>
        <taxon>Bacteria</taxon>
        <taxon>Bacillati</taxon>
        <taxon>Actinomycetota</taxon>
        <taxon>Actinomycetes</taxon>
        <taxon>Micrococcales</taxon>
        <taxon>Microbacteriaceae</taxon>
        <taxon>Orlajensenia</taxon>
    </lineage>
</organism>
<dbReference type="Gene3D" id="3.40.50.1820">
    <property type="entry name" value="alpha/beta hydrolase"/>
    <property type="match status" value="1"/>
</dbReference>
<dbReference type="SUPFAM" id="SSF53474">
    <property type="entry name" value="alpha/beta-Hydrolases"/>
    <property type="match status" value="1"/>
</dbReference>
<dbReference type="Pfam" id="PF20434">
    <property type="entry name" value="BD-FAE"/>
    <property type="match status" value="1"/>
</dbReference>
<comment type="caution">
    <text evidence="4">The sequence shown here is derived from an EMBL/GenBank/DDBJ whole genome shotgun (WGS) entry which is preliminary data.</text>
</comment>
<evidence type="ECO:0000256" key="1">
    <source>
        <dbReference type="ARBA" id="ARBA00010515"/>
    </source>
</evidence>
<accession>A0A4Y9QWY4</accession>
<evidence type="ECO:0000256" key="2">
    <source>
        <dbReference type="ARBA" id="ARBA00022801"/>
    </source>
</evidence>
<protein>
    <submittedName>
        <fullName evidence="4">Alpha/beta hydrolase</fullName>
    </submittedName>
</protein>
<feature type="domain" description="BD-FAE-like" evidence="3">
    <location>
        <begin position="69"/>
        <end position="273"/>
    </location>
</feature>
<dbReference type="AlphaFoldDB" id="A0A4Y9QWY4"/>